<gene>
    <name evidence="1" type="ORF">L484_022379</name>
</gene>
<keyword evidence="2" id="KW-1185">Reference proteome</keyword>
<name>W9QRP7_9ROSA</name>
<organism evidence="1 2">
    <name type="scientific">Morus notabilis</name>
    <dbReference type="NCBI Taxonomy" id="981085"/>
    <lineage>
        <taxon>Eukaryota</taxon>
        <taxon>Viridiplantae</taxon>
        <taxon>Streptophyta</taxon>
        <taxon>Embryophyta</taxon>
        <taxon>Tracheophyta</taxon>
        <taxon>Spermatophyta</taxon>
        <taxon>Magnoliopsida</taxon>
        <taxon>eudicotyledons</taxon>
        <taxon>Gunneridae</taxon>
        <taxon>Pentapetalae</taxon>
        <taxon>rosids</taxon>
        <taxon>fabids</taxon>
        <taxon>Rosales</taxon>
        <taxon>Moraceae</taxon>
        <taxon>Moreae</taxon>
        <taxon>Morus</taxon>
    </lineage>
</organism>
<evidence type="ECO:0000313" key="2">
    <source>
        <dbReference type="Proteomes" id="UP000030645"/>
    </source>
</evidence>
<protein>
    <submittedName>
        <fullName evidence="1">Uncharacterized protein</fullName>
    </submittedName>
</protein>
<dbReference type="EMBL" id="KE343693">
    <property type="protein sequence ID" value="EXB38477.1"/>
    <property type="molecule type" value="Genomic_DNA"/>
</dbReference>
<reference evidence="2" key="1">
    <citation type="submission" date="2013-01" db="EMBL/GenBank/DDBJ databases">
        <title>Draft Genome Sequence of a Mulberry Tree, Morus notabilis C.K. Schneid.</title>
        <authorList>
            <person name="He N."/>
            <person name="Zhao S."/>
        </authorList>
    </citation>
    <scope>NUCLEOTIDE SEQUENCE</scope>
</reference>
<dbReference type="AlphaFoldDB" id="W9QRP7"/>
<proteinExistence type="predicted"/>
<evidence type="ECO:0000313" key="1">
    <source>
        <dbReference type="EMBL" id="EXB38477.1"/>
    </source>
</evidence>
<accession>W9QRP7</accession>
<sequence>MERGKEDGLKRVAIAARWWRHVGPMRRRVSVLLLPFQELFLGTTFYRVSNTSGVEGLNFTVMVSTSTGIRSWLEGGLSTALSPTYVVHVGTEM</sequence>
<dbReference type="Proteomes" id="UP000030645">
    <property type="component" value="Unassembled WGS sequence"/>
</dbReference>